<sequence>MFRGNIQDIEEAMALLFSSAGDSVSYLLSSTTSYMHNLCLCCRPHTRSLTRQEINTDPSLAPIGGPGSPPMSNDQLGYLSLAEGQEGTGSRWRRSRWRGRAGVASAACAGMLEIEFEAGGEEEEAAGEGVGGEGENIGGSAQGGLGYWFGRGEVVGSTWEGCVNLMEDYGDRAVAAEERATAGGYGQT</sequence>
<dbReference type="AlphaFoldDB" id="A0A8H7AM53"/>
<dbReference type="Proteomes" id="UP000606974">
    <property type="component" value="Unassembled WGS sequence"/>
</dbReference>
<organism evidence="1 2">
    <name type="scientific">Endocarpon pusillum</name>
    <dbReference type="NCBI Taxonomy" id="364733"/>
    <lineage>
        <taxon>Eukaryota</taxon>
        <taxon>Fungi</taxon>
        <taxon>Dikarya</taxon>
        <taxon>Ascomycota</taxon>
        <taxon>Pezizomycotina</taxon>
        <taxon>Eurotiomycetes</taxon>
        <taxon>Chaetothyriomycetidae</taxon>
        <taxon>Verrucariales</taxon>
        <taxon>Verrucariaceae</taxon>
        <taxon>Endocarpon</taxon>
    </lineage>
</organism>
<evidence type="ECO:0000313" key="2">
    <source>
        <dbReference type="Proteomes" id="UP000606974"/>
    </source>
</evidence>
<protein>
    <submittedName>
        <fullName evidence="1">Uncharacterized protein</fullName>
    </submittedName>
</protein>
<gene>
    <name evidence="1" type="ORF">GJ744_004181</name>
</gene>
<proteinExistence type="predicted"/>
<comment type="caution">
    <text evidence="1">The sequence shown here is derived from an EMBL/GenBank/DDBJ whole genome shotgun (WGS) entry which is preliminary data.</text>
</comment>
<reference evidence="1" key="1">
    <citation type="submission" date="2020-02" db="EMBL/GenBank/DDBJ databases">
        <authorList>
            <person name="Palmer J.M."/>
        </authorList>
    </citation>
    <scope>NUCLEOTIDE SEQUENCE</scope>
    <source>
        <strain evidence="1">EPUS1.4</strain>
        <tissue evidence="1">Thallus</tissue>
    </source>
</reference>
<evidence type="ECO:0000313" key="1">
    <source>
        <dbReference type="EMBL" id="KAF7511593.1"/>
    </source>
</evidence>
<dbReference type="EMBL" id="JAACFV010000019">
    <property type="protein sequence ID" value="KAF7511593.1"/>
    <property type="molecule type" value="Genomic_DNA"/>
</dbReference>
<keyword evidence="2" id="KW-1185">Reference proteome</keyword>
<name>A0A8H7AM53_9EURO</name>
<accession>A0A8H7AM53</accession>